<protein>
    <submittedName>
        <fullName evidence="2">Diguanylate cyclase</fullName>
    </submittedName>
</protein>
<evidence type="ECO:0000313" key="2">
    <source>
        <dbReference type="EMBL" id="KYF69966.1"/>
    </source>
</evidence>
<dbReference type="EMBL" id="JEMA01000438">
    <property type="protein sequence ID" value="KYF69966.1"/>
    <property type="molecule type" value="Genomic_DNA"/>
</dbReference>
<dbReference type="Proteomes" id="UP000075260">
    <property type="component" value="Unassembled WGS sequence"/>
</dbReference>
<dbReference type="InterPro" id="IPR029016">
    <property type="entry name" value="GAF-like_dom_sf"/>
</dbReference>
<dbReference type="OrthoDB" id="5571399at2"/>
<evidence type="ECO:0000313" key="3">
    <source>
        <dbReference type="Proteomes" id="UP000075260"/>
    </source>
</evidence>
<dbReference type="RefSeq" id="WP_061607957.1">
    <property type="nucleotide sequence ID" value="NZ_JEMA01000438.1"/>
</dbReference>
<proteinExistence type="predicted"/>
<reference evidence="2 3" key="1">
    <citation type="submission" date="2014-02" db="EMBL/GenBank/DDBJ databases">
        <title>The small core and large imbalanced accessory genome model reveals a collaborative survival strategy of Sorangium cellulosum strains in nature.</title>
        <authorList>
            <person name="Han K."/>
            <person name="Peng R."/>
            <person name="Blom J."/>
            <person name="Li Y.-Z."/>
        </authorList>
    </citation>
    <scope>NUCLEOTIDE SEQUENCE [LARGE SCALE GENOMIC DNA]</scope>
    <source>
        <strain evidence="2 3">So0008-312</strain>
    </source>
</reference>
<dbReference type="SMART" id="SM00065">
    <property type="entry name" value="GAF"/>
    <property type="match status" value="1"/>
</dbReference>
<gene>
    <name evidence="2" type="ORF">BE15_05475</name>
</gene>
<dbReference type="Gene3D" id="3.30.450.40">
    <property type="match status" value="1"/>
</dbReference>
<sequence>MADLNDPARLTELHHVLMHADTDALLDTCVARAAQLAGAPMALVSLVVRHIQLFRAHHGLPPELCVSCATSRSNSFCQLVVRHEAPLVIEDAESDPRVPRELVERYGIRAYAGVPLRVRGHVLGSLCVLDGVPRSFGPRVVEGLEALGGEVGARLEALVADAAPRSSATNERLARLEQTARTLEHALAAIAPAIAAAHSAAAALGDAPPDAPGPDDLSAAVDCYRDMFAIAEELADDAMALARSAPAEVAAEIAQATRSLATDMVEIGPLVRLAEGVLQGTLDQGAAARAAHVVRDAFAAHETASAAVRRIITTAARMRAAEAS</sequence>
<dbReference type="PANTHER" id="PTHR43102">
    <property type="entry name" value="SLR1143 PROTEIN"/>
    <property type="match status" value="1"/>
</dbReference>
<dbReference type="AlphaFoldDB" id="A0A150QQL5"/>
<accession>A0A150QQL5</accession>
<dbReference type="InterPro" id="IPR003018">
    <property type="entry name" value="GAF"/>
</dbReference>
<evidence type="ECO:0000259" key="1">
    <source>
        <dbReference type="SMART" id="SM00065"/>
    </source>
</evidence>
<dbReference type="SUPFAM" id="SSF55781">
    <property type="entry name" value="GAF domain-like"/>
    <property type="match status" value="1"/>
</dbReference>
<dbReference type="PANTHER" id="PTHR43102:SF2">
    <property type="entry name" value="GAF DOMAIN-CONTAINING PROTEIN"/>
    <property type="match status" value="1"/>
</dbReference>
<name>A0A150QQL5_SORCE</name>
<feature type="domain" description="GAF" evidence="1">
    <location>
        <begin position="21"/>
        <end position="165"/>
    </location>
</feature>
<organism evidence="2 3">
    <name type="scientific">Sorangium cellulosum</name>
    <name type="common">Polyangium cellulosum</name>
    <dbReference type="NCBI Taxonomy" id="56"/>
    <lineage>
        <taxon>Bacteria</taxon>
        <taxon>Pseudomonadati</taxon>
        <taxon>Myxococcota</taxon>
        <taxon>Polyangia</taxon>
        <taxon>Polyangiales</taxon>
        <taxon>Polyangiaceae</taxon>
        <taxon>Sorangium</taxon>
    </lineage>
</organism>
<comment type="caution">
    <text evidence="2">The sequence shown here is derived from an EMBL/GenBank/DDBJ whole genome shotgun (WGS) entry which is preliminary data.</text>
</comment>
<dbReference type="Pfam" id="PF01590">
    <property type="entry name" value="GAF"/>
    <property type="match status" value="1"/>
</dbReference>